<organism evidence="1 2">
    <name type="scientific">Adonisia turfae CCMR0082</name>
    <dbReference type="NCBI Taxonomy" id="2304604"/>
    <lineage>
        <taxon>Bacteria</taxon>
        <taxon>Bacillati</taxon>
        <taxon>Cyanobacteriota</taxon>
        <taxon>Adonisia</taxon>
        <taxon>Adonisia turfae</taxon>
    </lineage>
</organism>
<protein>
    <submittedName>
        <fullName evidence="1">Uncharacterized protein</fullName>
    </submittedName>
</protein>
<evidence type="ECO:0000313" key="2">
    <source>
        <dbReference type="Proteomes" id="UP000473574"/>
    </source>
</evidence>
<proteinExistence type="predicted"/>
<sequence length="345" mass="38230">MVETSLSVENWVAVSQMFGLTDLVDEVNGSTTSTSTPVLLSSFLHHGQLTVVASDNQGTLFTNPTDLSARITFIPDVNGRWFIERPRPIDQAESEILELDSQGSEEWANVATVDSYRPLGAILFRRESWDDNTYKKVGTQITKGLDPGENIYLVCNFYREGYEVPGNVNLATNLYSSNSDSITVWWFLEVDQEEPTRGEFTVKATSGRLFTNNFDRTLTFYFVAEGTWQIFPTGQLIEYIGYTAMYTEAAATYLLPGAPAGCVLVGRGETIKVETGDSGLDGDDLVPLNDQRSWSLDPGETILFVANGDLSHATKHEDGQDGDIDWTFEKHSGEIAVKWTVVEVS</sequence>
<evidence type="ECO:0000313" key="1">
    <source>
        <dbReference type="EMBL" id="NEZ64243.1"/>
    </source>
</evidence>
<dbReference type="Proteomes" id="UP000473574">
    <property type="component" value="Unassembled WGS sequence"/>
</dbReference>
<comment type="caution">
    <text evidence="1">The sequence shown here is derived from an EMBL/GenBank/DDBJ whole genome shotgun (WGS) entry which is preliminary data.</text>
</comment>
<name>A0A6M0S849_9CYAN</name>
<reference evidence="1 2" key="1">
    <citation type="journal article" date="2020" name="Microb. Ecol.">
        <title>Ecogenomics of the Marine Benthic Filamentous Cyanobacterium Adonisia.</title>
        <authorList>
            <person name="Walter J.M."/>
            <person name="Coutinho F.H."/>
            <person name="Leomil L."/>
            <person name="Hargreaves P.I."/>
            <person name="Campeao M.E."/>
            <person name="Vieira V.V."/>
            <person name="Silva B.S."/>
            <person name="Fistarol G.O."/>
            <person name="Salomon P.S."/>
            <person name="Sawabe T."/>
            <person name="Mino S."/>
            <person name="Hosokawa M."/>
            <person name="Miyashita H."/>
            <person name="Maruyama F."/>
            <person name="van Verk M.C."/>
            <person name="Dutilh B.E."/>
            <person name="Thompson C.C."/>
            <person name="Thompson F.L."/>
        </authorList>
    </citation>
    <scope>NUCLEOTIDE SEQUENCE [LARGE SCALE GENOMIC DNA]</scope>
    <source>
        <strain evidence="1 2">CCMR0082</strain>
    </source>
</reference>
<dbReference type="AlphaFoldDB" id="A0A6M0S849"/>
<accession>A0A6M0S849</accession>
<dbReference type="RefSeq" id="WP_163664369.1">
    <property type="nucleotide sequence ID" value="NZ_QZCE01000002.1"/>
</dbReference>
<gene>
    <name evidence="1" type="ORF">D0962_15835</name>
</gene>
<dbReference type="EMBL" id="QZCE01000002">
    <property type="protein sequence ID" value="NEZ64243.1"/>
    <property type="molecule type" value="Genomic_DNA"/>
</dbReference>